<sequence>MLTRKSDHVSLQSVPLSTTLSSSDVITTLSDDSRYSRRSCCRMIRPSAVPHETDGQSSGQLRSGKRG</sequence>
<dbReference type="Proteomes" id="UP001054945">
    <property type="component" value="Unassembled WGS sequence"/>
</dbReference>
<protein>
    <submittedName>
        <fullName evidence="2">Uncharacterized protein</fullName>
    </submittedName>
</protein>
<feature type="region of interest" description="Disordered" evidence="1">
    <location>
        <begin position="1"/>
        <end position="67"/>
    </location>
</feature>
<keyword evidence="3" id="KW-1185">Reference proteome</keyword>
<evidence type="ECO:0000256" key="1">
    <source>
        <dbReference type="SAM" id="MobiDB-lite"/>
    </source>
</evidence>
<dbReference type="EMBL" id="BPLR01004493">
    <property type="protein sequence ID" value="GIX95323.1"/>
    <property type="molecule type" value="Genomic_DNA"/>
</dbReference>
<comment type="caution">
    <text evidence="2">The sequence shown here is derived from an EMBL/GenBank/DDBJ whole genome shotgun (WGS) entry which is preliminary data.</text>
</comment>
<proteinExistence type="predicted"/>
<gene>
    <name evidence="2" type="ORF">CEXT_635911</name>
</gene>
<evidence type="ECO:0000313" key="3">
    <source>
        <dbReference type="Proteomes" id="UP001054945"/>
    </source>
</evidence>
<reference evidence="2 3" key="1">
    <citation type="submission" date="2021-06" db="EMBL/GenBank/DDBJ databases">
        <title>Caerostris extrusa draft genome.</title>
        <authorList>
            <person name="Kono N."/>
            <person name="Arakawa K."/>
        </authorList>
    </citation>
    <scope>NUCLEOTIDE SEQUENCE [LARGE SCALE GENOMIC DNA]</scope>
</reference>
<accession>A0AAV4PE54</accession>
<name>A0AAV4PE54_CAEEX</name>
<evidence type="ECO:0000313" key="2">
    <source>
        <dbReference type="EMBL" id="GIX95323.1"/>
    </source>
</evidence>
<dbReference type="AlphaFoldDB" id="A0AAV4PE54"/>
<organism evidence="2 3">
    <name type="scientific">Caerostris extrusa</name>
    <name type="common">Bark spider</name>
    <name type="synonym">Caerostris bankana</name>
    <dbReference type="NCBI Taxonomy" id="172846"/>
    <lineage>
        <taxon>Eukaryota</taxon>
        <taxon>Metazoa</taxon>
        <taxon>Ecdysozoa</taxon>
        <taxon>Arthropoda</taxon>
        <taxon>Chelicerata</taxon>
        <taxon>Arachnida</taxon>
        <taxon>Araneae</taxon>
        <taxon>Araneomorphae</taxon>
        <taxon>Entelegynae</taxon>
        <taxon>Araneoidea</taxon>
        <taxon>Araneidae</taxon>
        <taxon>Caerostris</taxon>
    </lineage>
</organism>
<feature type="compositionally biased region" description="Polar residues" evidence="1">
    <location>
        <begin position="9"/>
        <end position="29"/>
    </location>
</feature>